<accession>A0A511XL18</accession>
<dbReference type="OrthoDB" id="6305173at2"/>
<evidence type="ECO:0000313" key="3">
    <source>
        <dbReference type="Proteomes" id="UP000321746"/>
    </source>
</evidence>
<dbReference type="Proteomes" id="UP000321746">
    <property type="component" value="Unassembled WGS sequence"/>
</dbReference>
<feature type="domain" description="Hedgehog/Intein (Hint)" evidence="1">
    <location>
        <begin position="398"/>
        <end position="533"/>
    </location>
</feature>
<dbReference type="RefSeq" id="WP_146888541.1">
    <property type="nucleotide sequence ID" value="NZ_BJYG01000023.1"/>
</dbReference>
<comment type="caution">
    <text evidence="2">The sequence shown here is derived from an EMBL/GenBank/DDBJ whole genome shotgun (WGS) entry which is preliminary data.</text>
</comment>
<dbReference type="AlphaFoldDB" id="A0A511XL18"/>
<dbReference type="Pfam" id="PF13403">
    <property type="entry name" value="Hint_2"/>
    <property type="match status" value="1"/>
</dbReference>
<keyword evidence="3" id="KW-1185">Reference proteome</keyword>
<evidence type="ECO:0000313" key="2">
    <source>
        <dbReference type="EMBL" id="GEN63632.1"/>
    </source>
</evidence>
<organism evidence="2 3">
    <name type="scientific">Acetobacter oeni</name>
    <dbReference type="NCBI Taxonomy" id="304077"/>
    <lineage>
        <taxon>Bacteria</taxon>
        <taxon>Pseudomonadati</taxon>
        <taxon>Pseudomonadota</taxon>
        <taxon>Alphaproteobacteria</taxon>
        <taxon>Acetobacterales</taxon>
        <taxon>Acetobacteraceae</taxon>
        <taxon>Acetobacter</taxon>
    </lineage>
</organism>
<dbReference type="NCBIfam" id="TIGR04415">
    <property type="entry name" value="O_hepto_targRPT"/>
    <property type="match status" value="2"/>
</dbReference>
<dbReference type="InterPro" id="IPR036844">
    <property type="entry name" value="Hint_dom_sf"/>
</dbReference>
<dbReference type="SUPFAM" id="SSF51294">
    <property type="entry name" value="Hedgehog/intein (Hint) domain"/>
    <property type="match status" value="1"/>
</dbReference>
<dbReference type="InterPro" id="IPR030930">
    <property type="entry name" value="AIDA"/>
</dbReference>
<dbReference type="InterPro" id="IPR028992">
    <property type="entry name" value="Hedgehog/Intein_dom"/>
</dbReference>
<dbReference type="Gene3D" id="2.170.16.10">
    <property type="entry name" value="Hedgehog/Intein (Hint) domain"/>
    <property type="match status" value="1"/>
</dbReference>
<dbReference type="InterPro" id="IPR012332">
    <property type="entry name" value="Autotransporter_pectin_lyase_C"/>
</dbReference>
<gene>
    <name evidence="2" type="ORF">AOE01nite_18560</name>
</gene>
<name>A0A511XL18_9PROT</name>
<proteinExistence type="predicted"/>
<dbReference type="EMBL" id="BJYG01000023">
    <property type="protein sequence ID" value="GEN63632.1"/>
    <property type="molecule type" value="Genomic_DNA"/>
</dbReference>
<dbReference type="Gene3D" id="2.160.20.20">
    <property type="match status" value="1"/>
</dbReference>
<evidence type="ECO:0000259" key="1">
    <source>
        <dbReference type="Pfam" id="PF13403"/>
    </source>
</evidence>
<sequence length="712" mass="70368">MSSAISSGVLIYSSGVLVSSAAGVLSGAVLSGSAMSAVVLSGGSLVSATAEDGATVTVSSGGAMSGLQNTDATDTVLSGGLATGTVLSATGFADTFEFVSAGGVVTGTTIGADTTQFVFGAASGTTVESGGAQDVFGVANGVTVSSGGEATIGAGAVASDVTVSSGGYVALAAGTTTTGIAVSAGGYVAVMSGAVAGNTVIGSGGSLTVRPGALASDVVISSGGIETVESGGVTSNVAVMPDGTLNLEPGGSAYGTSTGSAGSAADVLIYSGGVLVSSASGVVSGVVVSGSAMSAGILSGGTLVDATVEDGAQVTVSSGGTLIVDSAGGGYDGITLMSGGAIDVADATATASLSGDVLTVTAGAVSWQADLSGDYTQEYFHISSSGDGGTLITVDGTPCYCRGTLILTDAGEVAVEDLRIGDRVMTLAGEARAIRWIGRRRYARQFAAGNRDILPVVIRAGALGDELPRRDLSVSPLHAMYLDGVLVPALALVNGRTIVQAEQIDEVAYFHVELESHDILIAEGTASESFVDDGSRGMFHNAGEYDGLYPEAVGAPAMYCAPRVEEGEALAAIRARLNRGLADGSEAGAVSVSGYVDAVERHRITGWARVDGDTAPVRLQILDRGVTIGEVVANRARPDLGARCGFCFEVSGGLSPLERHVIEVRRVASGAQALGNTPWILDIDGNLAGAVLLEASSGVQNERSGVVMRMAG</sequence>
<reference evidence="2 3" key="1">
    <citation type="submission" date="2019-07" db="EMBL/GenBank/DDBJ databases">
        <title>Whole genome shotgun sequence of Acetobacter oeni NBRC 105207.</title>
        <authorList>
            <person name="Hosoyama A."/>
            <person name="Uohara A."/>
            <person name="Ohji S."/>
            <person name="Ichikawa N."/>
        </authorList>
    </citation>
    <scope>NUCLEOTIDE SEQUENCE [LARGE SCALE GENOMIC DNA]</scope>
    <source>
        <strain evidence="2 3">NBRC 105207</strain>
    </source>
</reference>
<protein>
    <recommendedName>
        <fullName evidence="1">Hedgehog/Intein (Hint) domain-containing protein</fullName>
    </recommendedName>
</protein>